<reference evidence="2" key="2">
    <citation type="submission" date="2020-09" db="EMBL/GenBank/DDBJ databases">
        <authorList>
            <person name="Sun Q."/>
            <person name="Ohkuma M."/>
        </authorList>
    </citation>
    <scope>NUCLEOTIDE SEQUENCE</scope>
    <source>
        <strain evidence="2">JCM 17820</strain>
    </source>
</reference>
<dbReference type="SUPFAM" id="SSF81442">
    <property type="entry name" value="Cytochrome c oxidase subunit I-like"/>
    <property type="match status" value="1"/>
</dbReference>
<dbReference type="InterPro" id="IPR036927">
    <property type="entry name" value="Cyt_c_oxase-like_su1_sf"/>
</dbReference>
<dbReference type="RefSeq" id="WP_188996529.1">
    <property type="nucleotide sequence ID" value="NZ_BMOU01000002.1"/>
</dbReference>
<dbReference type="AlphaFoldDB" id="A0A830GK36"/>
<evidence type="ECO:0000313" key="2">
    <source>
        <dbReference type="EMBL" id="GGN92857.1"/>
    </source>
</evidence>
<organism evidence="2 3">
    <name type="scientific">Haloarcula pellucida</name>
    <dbReference type="NCBI Taxonomy" id="1427151"/>
    <lineage>
        <taxon>Archaea</taxon>
        <taxon>Methanobacteriati</taxon>
        <taxon>Methanobacteriota</taxon>
        <taxon>Stenosarchaea group</taxon>
        <taxon>Halobacteria</taxon>
        <taxon>Halobacteriales</taxon>
        <taxon>Haloarculaceae</taxon>
        <taxon>Haloarcula</taxon>
    </lineage>
</organism>
<feature type="transmembrane region" description="Helical" evidence="1">
    <location>
        <begin position="213"/>
        <end position="233"/>
    </location>
</feature>
<comment type="caution">
    <text evidence="2">The sequence shown here is derived from an EMBL/GenBank/DDBJ whole genome shotgun (WGS) entry which is preliminary data.</text>
</comment>
<feature type="transmembrane region" description="Helical" evidence="1">
    <location>
        <begin position="45"/>
        <end position="62"/>
    </location>
</feature>
<feature type="transmembrane region" description="Helical" evidence="1">
    <location>
        <begin position="367"/>
        <end position="387"/>
    </location>
</feature>
<feature type="transmembrane region" description="Helical" evidence="1">
    <location>
        <begin position="149"/>
        <end position="168"/>
    </location>
</feature>
<feature type="transmembrane region" description="Helical" evidence="1">
    <location>
        <begin position="180"/>
        <end position="201"/>
    </location>
</feature>
<sequence>MSARRVTRWSRAFVAAGVAFFLATHLAIAAGLGRRTVVTVGLYGFVFHVIFGKAYALVPSFFDRELQTATPLPVHAALSVSGTIALALDSVGVTGRSWLGSAGGVLWALGVAVFLGTLSWSVRDNLSGAATGTGGANADRRLVDRRANAVVPVACSYLAVVALVRLLGPVGWPALTTPQVSHLLAAGTAALLVFGVGFRLFPRFLGTHPPQRSVPVVLVSGAVAPVALAVGLFDRRLLVLGGVVEAVAVVGFAVTYLVLFRRSERHRVGLWAVAFAVLAGVGGVALGLTIALVGRDPALVTAHYRTMLLGFLGLTVVGATFQFYPPSVGRWPLASDRTARVAVALLAAGLLGQGLGLLVDVSPVETLGQGVGVVGAGLYAWLVAAAFRSRTT</sequence>
<evidence type="ECO:0000256" key="1">
    <source>
        <dbReference type="SAM" id="Phobius"/>
    </source>
</evidence>
<dbReference type="Proteomes" id="UP000605784">
    <property type="component" value="Unassembled WGS sequence"/>
</dbReference>
<dbReference type="Gene3D" id="1.20.210.10">
    <property type="entry name" value="Cytochrome c oxidase-like, subunit I domain"/>
    <property type="match status" value="1"/>
</dbReference>
<gene>
    <name evidence="2" type="ORF">GCM10009030_17560</name>
</gene>
<reference evidence="2" key="1">
    <citation type="journal article" date="2014" name="Int. J. Syst. Evol. Microbiol.">
        <title>Complete genome sequence of Corynebacterium casei LMG S-19264T (=DSM 44701T), isolated from a smear-ripened cheese.</title>
        <authorList>
            <consortium name="US DOE Joint Genome Institute (JGI-PGF)"/>
            <person name="Walter F."/>
            <person name="Albersmeier A."/>
            <person name="Kalinowski J."/>
            <person name="Ruckert C."/>
        </authorList>
    </citation>
    <scope>NUCLEOTIDE SEQUENCE</scope>
    <source>
        <strain evidence="2">JCM 17820</strain>
    </source>
</reference>
<proteinExistence type="predicted"/>
<feature type="transmembrane region" description="Helical" evidence="1">
    <location>
        <begin position="337"/>
        <end position="355"/>
    </location>
</feature>
<feature type="transmembrane region" description="Helical" evidence="1">
    <location>
        <begin position="271"/>
        <end position="294"/>
    </location>
</feature>
<evidence type="ECO:0000313" key="3">
    <source>
        <dbReference type="Proteomes" id="UP000605784"/>
    </source>
</evidence>
<accession>A0A830GK36</accession>
<keyword evidence="3" id="KW-1185">Reference proteome</keyword>
<feature type="transmembrane region" description="Helical" evidence="1">
    <location>
        <begin position="306"/>
        <end position="325"/>
    </location>
</feature>
<name>A0A830GK36_9EURY</name>
<dbReference type="EMBL" id="BMOU01000002">
    <property type="protein sequence ID" value="GGN92857.1"/>
    <property type="molecule type" value="Genomic_DNA"/>
</dbReference>
<feature type="transmembrane region" description="Helical" evidence="1">
    <location>
        <begin position="98"/>
        <end position="118"/>
    </location>
</feature>
<keyword evidence="1" id="KW-0472">Membrane</keyword>
<keyword evidence="1" id="KW-0812">Transmembrane</keyword>
<keyword evidence="1" id="KW-1133">Transmembrane helix</keyword>
<feature type="transmembrane region" description="Helical" evidence="1">
    <location>
        <begin position="239"/>
        <end position="259"/>
    </location>
</feature>
<feature type="transmembrane region" description="Helical" evidence="1">
    <location>
        <begin position="74"/>
        <end position="92"/>
    </location>
</feature>
<protein>
    <submittedName>
        <fullName evidence="2">Uncharacterized protein</fullName>
    </submittedName>
</protein>